<reference evidence="8 9" key="1">
    <citation type="journal article" date="2018" name="ISME J.">
        <title>A methanotrophic archaeon couples anaerobic oxidation of methane to Fe(III) reduction.</title>
        <authorList>
            <person name="Cai C."/>
            <person name="Leu A.O."/>
            <person name="Xie G.J."/>
            <person name="Guo J."/>
            <person name="Feng Y."/>
            <person name="Zhao J.X."/>
            <person name="Tyson G.W."/>
            <person name="Yuan Z."/>
            <person name="Hu S."/>
        </authorList>
    </citation>
    <scope>NUCLEOTIDE SEQUENCE [LARGE SCALE GENOMIC DNA]</scope>
    <source>
        <strain evidence="8">FeB_12</strain>
    </source>
</reference>
<dbReference type="PANTHER" id="PTHR42709:SF6">
    <property type="entry name" value="UNDECAPRENYL PHOSPHATE TRANSPORTER A"/>
    <property type="match status" value="1"/>
</dbReference>
<feature type="transmembrane region" description="Helical" evidence="6">
    <location>
        <begin position="113"/>
        <end position="138"/>
    </location>
</feature>
<keyword evidence="5 6" id="KW-0472">Membrane</keyword>
<dbReference type="GO" id="GO:0005886">
    <property type="term" value="C:plasma membrane"/>
    <property type="evidence" value="ECO:0007669"/>
    <property type="project" value="UniProtKB-SubCell"/>
</dbReference>
<proteinExistence type="predicted"/>
<comment type="caution">
    <text evidence="8">The sequence shown here is derived from an EMBL/GenBank/DDBJ whole genome shotgun (WGS) entry which is preliminary data.</text>
</comment>
<feature type="domain" description="VTT" evidence="7">
    <location>
        <begin position="40"/>
        <end position="163"/>
    </location>
</feature>
<evidence type="ECO:0000256" key="5">
    <source>
        <dbReference type="ARBA" id="ARBA00023136"/>
    </source>
</evidence>
<organism evidence="8 9">
    <name type="scientific">candidate division GN15 bacterium</name>
    <dbReference type="NCBI Taxonomy" id="2072418"/>
    <lineage>
        <taxon>Bacteria</taxon>
        <taxon>candidate division GN15</taxon>
    </lineage>
</organism>
<evidence type="ECO:0000256" key="3">
    <source>
        <dbReference type="ARBA" id="ARBA00022692"/>
    </source>
</evidence>
<feature type="transmembrane region" description="Helical" evidence="6">
    <location>
        <begin position="184"/>
        <end position="201"/>
    </location>
</feature>
<evidence type="ECO:0000256" key="2">
    <source>
        <dbReference type="ARBA" id="ARBA00022475"/>
    </source>
</evidence>
<dbReference type="InterPro" id="IPR051311">
    <property type="entry name" value="DedA_domain"/>
</dbReference>
<keyword evidence="2" id="KW-1003">Cell membrane</keyword>
<gene>
    <name evidence="8" type="ORF">C3F09_08705</name>
</gene>
<dbReference type="Pfam" id="PF09335">
    <property type="entry name" value="VTT_dom"/>
    <property type="match status" value="1"/>
</dbReference>
<accession>A0A855WZS8</accession>
<keyword evidence="4 6" id="KW-1133">Transmembrane helix</keyword>
<comment type="subcellular location">
    <subcellularLocation>
        <location evidence="1">Cell membrane</location>
        <topology evidence="1">Multi-pass membrane protein</topology>
    </subcellularLocation>
</comment>
<feature type="transmembrane region" description="Helical" evidence="6">
    <location>
        <begin position="15"/>
        <end position="37"/>
    </location>
</feature>
<dbReference type="EMBL" id="PQAP01000136">
    <property type="protein sequence ID" value="PWB70724.1"/>
    <property type="molecule type" value="Genomic_DNA"/>
</dbReference>
<keyword evidence="3 6" id="KW-0812">Transmembrane</keyword>
<dbReference type="AlphaFoldDB" id="A0A855WZS8"/>
<dbReference type="Proteomes" id="UP000250918">
    <property type="component" value="Unassembled WGS sequence"/>
</dbReference>
<evidence type="ECO:0000313" key="8">
    <source>
        <dbReference type="EMBL" id="PWB70724.1"/>
    </source>
</evidence>
<evidence type="ECO:0000313" key="9">
    <source>
        <dbReference type="Proteomes" id="UP000250918"/>
    </source>
</evidence>
<evidence type="ECO:0000256" key="1">
    <source>
        <dbReference type="ARBA" id="ARBA00004651"/>
    </source>
</evidence>
<sequence length="208" mass="23211">MTESAAQFNEFLDSIFQYGAVWVYAVLFAACLIENVFPPFPGDMFILAAGGLIAVGRLMPLPALVMIVGGGMCSVMLLYVIGRRYGRDYVLRKNFRYFSAADVARMEKRLASWGWLVLLFSRFVPGVRSAIALAAGIARYPQFKMAVLSGISYVAFSGLLLYLAAKLVNNIDAVGRYFALYNKIIWPIIIVGILAYVIFRYRKVRKSS</sequence>
<evidence type="ECO:0000259" key="7">
    <source>
        <dbReference type="Pfam" id="PF09335"/>
    </source>
</evidence>
<dbReference type="InterPro" id="IPR032816">
    <property type="entry name" value="VTT_dom"/>
</dbReference>
<name>A0A855WZS8_9BACT</name>
<feature type="transmembrane region" description="Helical" evidence="6">
    <location>
        <begin position="58"/>
        <end position="81"/>
    </location>
</feature>
<evidence type="ECO:0000256" key="4">
    <source>
        <dbReference type="ARBA" id="ARBA00022989"/>
    </source>
</evidence>
<feature type="transmembrane region" description="Helical" evidence="6">
    <location>
        <begin position="145"/>
        <end position="164"/>
    </location>
</feature>
<dbReference type="PANTHER" id="PTHR42709">
    <property type="entry name" value="ALKALINE PHOSPHATASE LIKE PROTEIN"/>
    <property type="match status" value="1"/>
</dbReference>
<evidence type="ECO:0000256" key="6">
    <source>
        <dbReference type="SAM" id="Phobius"/>
    </source>
</evidence>
<protein>
    <recommendedName>
        <fullName evidence="7">VTT domain-containing protein</fullName>
    </recommendedName>
</protein>